<dbReference type="PANTHER" id="PTHR11552:SF219">
    <property type="entry name" value="GLUCOSE-METHANOL-CHOLINE OXIDOREDUCTASE N-TERMINAL DOMAIN-CONTAINING PROTEIN"/>
    <property type="match status" value="1"/>
</dbReference>
<comment type="caution">
    <text evidence="6">The sequence shown here is derived from an EMBL/GenBank/DDBJ whole genome shotgun (WGS) entry which is preliminary data.</text>
</comment>
<dbReference type="InterPro" id="IPR007867">
    <property type="entry name" value="GMC_OxRtase_C"/>
</dbReference>
<dbReference type="Proteomes" id="UP001222325">
    <property type="component" value="Unassembled WGS sequence"/>
</dbReference>
<organism evidence="6 7">
    <name type="scientific">Mycena belliarum</name>
    <dbReference type="NCBI Taxonomy" id="1033014"/>
    <lineage>
        <taxon>Eukaryota</taxon>
        <taxon>Fungi</taxon>
        <taxon>Dikarya</taxon>
        <taxon>Basidiomycota</taxon>
        <taxon>Agaricomycotina</taxon>
        <taxon>Agaricomycetes</taxon>
        <taxon>Agaricomycetidae</taxon>
        <taxon>Agaricales</taxon>
        <taxon>Marasmiineae</taxon>
        <taxon>Mycenaceae</taxon>
        <taxon>Mycena</taxon>
    </lineage>
</organism>
<accession>A0AAD6TPX2</accession>
<evidence type="ECO:0000256" key="2">
    <source>
        <dbReference type="ARBA" id="ARBA00010790"/>
    </source>
</evidence>
<feature type="domain" description="Glucose-methanol-choline oxidoreductase N-terminal" evidence="5">
    <location>
        <begin position="291"/>
        <end position="305"/>
    </location>
</feature>
<dbReference type="GO" id="GO:0016614">
    <property type="term" value="F:oxidoreductase activity, acting on CH-OH group of donors"/>
    <property type="evidence" value="ECO:0007669"/>
    <property type="project" value="InterPro"/>
</dbReference>
<evidence type="ECO:0000259" key="5">
    <source>
        <dbReference type="PROSITE" id="PS00624"/>
    </source>
</evidence>
<evidence type="ECO:0000313" key="7">
    <source>
        <dbReference type="Proteomes" id="UP001222325"/>
    </source>
</evidence>
<keyword evidence="7" id="KW-1185">Reference proteome</keyword>
<evidence type="ECO:0000256" key="4">
    <source>
        <dbReference type="PIRSR" id="PIRSR000137-2"/>
    </source>
</evidence>
<dbReference type="InterPro" id="IPR036188">
    <property type="entry name" value="FAD/NAD-bd_sf"/>
</dbReference>
<dbReference type="Pfam" id="PF05199">
    <property type="entry name" value="GMC_oxred_C"/>
    <property type="match status" value="1"/>
</dbReference>
<keyword evidence="4" id="KW-0274">FAD</keyword>
<dbReference type="Gene3D" id="3.50.50.60">
    <property type="entry name" value="FAD/NAD(P)-binding domain"/>
    <property type="match status" value="1"/>
</dbReference>
<dbReference type="InterPro" id="IPR012132">
    <property type="entry name" value="GMC_OxRdtase"/>
</dbReference>
<gene>
    <name evidence="6" type="ORF">B0H15DRAFT_871534</name>
</gene>
<dbReference type="SUPFAM" id="SSF54373">
    <property type="entry name" value="FAD-linked reductases, C-terminal domain"/>
    <property type="match status" value="1"/>
</dbReference>
<comment type="similarity">
    <text evidence="2">Belongs to the GMC oxidoreductase family.</text>
</comment>
<feature type="active site" description="Proton donor" evidence="3">
    <location>
        <position position="525"/>
    </location>
</feature>
<evidence type="ECO:0000256" key="1">
    <source>
        <dbReference type="ARBA" id="ARBA00001974"/>
    </source>
</evidence>
<evidence type="ECO:0000256" key="3">
    <source>
        <dbReference type="PIRSR" id="PIRSR000137-1"/>
    </source>
</evidence>
<dbReference type="PIRSF" id="PIRSF000137">
    <property type="entry name" value="Alcohol_oxidase"/>
    <property type="match status" value="1"/>
</dbReference>
<dbReference type="PANTHER" id="PTHR11552">
    <property type="entry name" value="GLUCOSE-METHANOL-CHOLINE GMC OXIDOREDUCTASE"/>
    <property type="match status" value="1"/>
</dbReference>
<sequence>MWPFTNYPAHKAQDIGQLSDPIFDFIIVGGGTAGCCLASRLSEDPNVSVLLIERGPVSNDWQAHVPVLSANIYRPGAPAAIFPMSPLTHANDRVVQAVIGEGLGGGSLINGQIYTRGIADYNKWKDMGRTNWGYDALEPYFVKSENALSQPPSSFRGKDGLWLNQTFPTPFFETQRRVAEAAKKLGIPHISDINSPHAPAVCLATVDLTITPSAHRHSTFEAFLPLKVAQTRKNLTLCTDTLVTGLKFSADANSGAESLKAIGVYFEDTHLNNLSQRFCASASREVILCAGAIGTPQILMLSGVGPKNHLLDLKLAVVKDLPGVGSYLKDHIGIPVSYEVPMHESVNCLKNSIPRALVEVAKYLLYGGGLLSIPVVPSTIYLRSSLLGESMEITETTPRDVDARNPDNIPDIEVMYFAHRANEGEHSALDRVGVFSLLTVVAQPKSFGSVRLASPDPHARAQIDLGYFSNPDDWVVARKAVRFALRLGQEVRTQGHPFKDLVVPESDDNASIDEFIRQNLRTTYHYTSTCRMAPEDDPRPGVVDDELKVHGINGLRVSDCSIFPDILSAHPMAGAVVVAEKCADLIKKAHGIH</sequence>
<dbReference type="AlphaFoldDB" id="A0AAD6TPX2"/>
<dbReference type="EMBL" id="JARJCN010000142">
    <property type="protein sequence ID" value="KAJ7068963.1"/>
    <property type="molecule type" value="Genomic_DNA"/>
</dbReference>
<evidence type="ECO:0000313" key="6">
    <source>
        <dbReference type="EMBL" id="KAJ7068963.1"/>
    </source>
</evidence>
<protein>
    <submittedName>
        <fullName evidence="6">Alcohol oxidase</fullName>
    </submittedName>
</protein>
<dbReference type="PROSITE" id="PS00624">
    <property type="entry name" value="GMC_OXRED_2"/>
    <property type="match status" value="1"/>
</dbReference>
<dbReference type="Gene3D" id="3.30.560.10">
    <property type="entry name" value="Glucose Oxidase, domain 3"/>
    <property type="match status" value="1"/>
</dbReference>
<dbReference type="GO" id="GO:0050660">
    <property type="term" value="F:flavin adenine dinucleotide binding"/>
    <property type="evidence" value="ECO:0007669"/>
    <property type="project" value="InterPro"/>
</dbReference>
<reference evidence="6" key="1">
    <citation type="submission" date="2023-03" db="EMBL/GenBank/DDBJ databases">
        <title>Massive genome expansion in bonnet fungi (Mycena s.s.) driven by repeated elements and novel gene families across ecological guilds.</title>
        <authorList>
            <consortium name="Lawrence Berkeley National Laboratory"/>
            <person name="Harder C.B."/>
            <person name="Miyauchi S."/>
            <person name="Viragh M."/>
            <person name="Kuo A."/>
            <person name="Thoen E."/>
            <person name="Andreopoulos B."/>
            <person name="Lu D."/>
            <person name="Skrede I."/>
            <person name="Drula E."/>
            <person name="Henrissat B."/>
            <person name="Morin E."/>
            <person name="Kohler A."/>
            <person name="Barry K."/>
            <person name="LaButti K."/>
            <person name="Morin E."/>
            <person name="Salamov A."/>
            <person name="Lipzen A."/>
            <person name="Mereny Z."/>
            <person name="Hegedus B."/>
            <person name="Baldrian P."/>
            <person name="Stursova M."/>
            <person name="Weitz H."/>
            <person name="Taylor A."/>
            <person name="Grigoriev I.V."/>
            <person name="Nagy L.G."/>
            <person name="Martin F."/>
            <person name="Kauserud H."/>
        </authorList>
    </citation>
    <scope>NUCLEOTIDE SEQUENCE</scope>
    <source>
        <strain evidence="6">CBHHK173m</strain>
    </source>
</reference>
<feature type="active site" description="Proton acceptor" evidence="3">
    <location>
        <position position="570"/>
    </location>
</feature>
<dbReference type="Pfam" id="PF00732">
    <property type="entry name" value="GMC_oxred_N"/>
    <property type="match status" value="1"/>
</dbReference>
<dbReference type="InterPro" id="IPR000172">
    <property type="entry name" value="GMC_OxRdtase_N"/>
</dbReference>
<name>A0AAD6TPX2_9AGAR</name>
<keyword evidence="4" id="KW-0285">Flavoprotein</keyword>
<comment type="cofactor">
    <cofactor evidence="1 4">
        <name>FAD</name>
        <dbReference type="ChEBI" id="CHEBI:57692"/>
    </cofactor>
</comment>
<feature type="binding site" evidence="4">
    <location>
        <position position="243"/>
    </location>
    <ligand>
        <name>FAD</name>
        <dbReference type="ChEBI" id="CHEBI:57692"/>
    </ligand>
</feature>
<proteinExistence type="inferred from homology"/>
<dbReference type="SUPFAM" id="SSF51905">
    <property type="entry name" value="FAD/NAD(P)-binding domain"/>
    <property type="match status" value="1"/>
</dbReference>